<sequence length="451" mass="49710">MAASLSQHPRRSPRAATPQTLPQERPASPQSSYRSFTSSERSSELSTALILARADDAPSSYHRGSTREPQRPRAGNGGSSWSCSRTRQGEKAHGGGEASPPPAMTYSPPSPPASMLSVDTYDSRFSECGLDHGVAHGYNASSAPDDSNPVRCQPPAQHDAIPKYLPEYRPGPAESPVRPSDPDLFRHLFPSMDRLSIRHDDGTPDGNMNLRVDTVVRPGSSRRRRPATIQLFHLRMHDLANREFSLRRYCRESGREVCFSKRTYNPASATHHSVSSILRSVKAPFRRSNASDSSCLSFKTCSSSAPRPSTASTTAAKSAVSSSGGTDVSDGSWARAPAVPPPSVPLVPTETIKLEFGNYARVEVSRRNPKRYEFEWWGHRYAWKRAHDKTLNTFSFHLVRDGVNRPVAHVVQETQSPSQIEEEKLAGGWIPPCYMWISDESVIEAMTDVAE</sequence>
<feature type="region of interest" description="Disordered" evidence="1">
    <location>
        <begin position="289"/>
        <end position="340"/>
    </location>
</feature>
<feature type="compositionally biased region" description="Low complexity" evidence="1">
    <location>
        <begin position="31"/>
        <end position="47"/>
    </location>
</feature>
<gene>
    <name evidence="2" type="ORF">UVI_02056460</name>
</gene>
<feature type="compositionally biased region" description="Pro residues" evidence="1">
    <location>
        <begin position="99"/>
        <end position="111"/>
    </location>
</feature>
<feature type="region of interest" description="Disordered" evidence="1">
    <location>
        <begin position="1"/>
        <end position="111"/>
    </location>
</feature>
<name>A0A1B5L6C9_USTVR</name>
<organism evidence="2 3">
    <name type="scientific">Ustilaginoidea virens</name>
    <name type="common">Rice false smut fungus</name>
    <name type="synonym">Villosiclava virens</name>
    <dbReference type="NCBI Taxonomy" id="1159556"/>
    <lineage>
        <taxon>Eukaryota</taxon>
        <taxon>Fungi</taxon>
        <taxon>Dikarya</taxon>
        <taxon>Ascomycota</taxon>
        <taxon>Pezizomycotina</taxon>
        <taxon>Sordariomycetes</taxon>
        <taxon>Hypocreomycetidae</taxon>
        <taxon>Hypocreales</taxon>
        <taxon>Clavicipitaceae</taxon>
        <taxon>Ustilaginoidea</taxon>
    </lineage>
</organism>
<comment type="caution">
    <text evidence="2">The sequence shown here is derived from an EMBL/GenBank/DDBJ whole genome shotgun (WGS) entry which is preliminary data.</text>
</comment>
<feature type="compositionally biased region" description="Low complexity" evidence="1">
    <location>
        <begin position="291"/>
        <end position="337"/>
    </location>
</feature>
<accession>A0A1B5L6C9</accession>
<reference evidence="3" key="1">
    <citation type="journal article" date="2016" name="Genome Announc.">
        <title>Genome sequence of Ustilaginoidea virens IPU010, a rice pathogenic fungus causing false smut.</title>
        <authorList>
            <person name="Kumagai T."/>
            <person name="Ishii T."/>
            <person name="Terai G."/>
            <person name="Umemura M."/>
            <person name="Machida M."/>
            <person name="Asai K."/>
        </authorList>
    </citation>
    <scope>NUCLEOTIDE SEQUENCE [LARGE SCALE GENOMIC DNA]</scope>
    <source>
        <strain evidence="3">IPU010</strain>
    </source>
</reference>
<evidence type="ECO:0000256" key="1">
    <source>
        <dbReference type="SAM" id="MobiDB-lite"/>
    </source>
</evidence>
<proteinExistence type="predicted"/>
<dbReference type="EMBL" id="BBTG02000047">
    <property type="protein sequence ID" value="GAO19041.1"/>
    <property type="molecule type" value="Genomic_DNA"/>
</dbReference>
<dbReference type="AlphaFoldDB" id="A0A1B5L6C9"/>
<dbReference type="Proteomes" id="UP000054053">
    <property type="component" value="Unassembled WGS sequence"/>
</dbReference>
<protein>
    <submittedName>
        <fullName evidence="2">Uncharacterized protein</fullName>
    </submittedName>
</protein>
<evidence type="ECO:0000313" key="2">
    <source>
        <dbReference type="EMBL" id="GAO19041.1"/>
    </source>
</evidence>
<evidence type="ECO:0000313" key="3">
    <source>
        <dbReference type="Proteomes" id="UP000054053"/>
    </source>
</evidence>